<feature type="transmembrane region" description="Helical" evidence="1">
    <location>
        <begin position="6"/>
        <end position="26"/>
    </location>
</feature>
<comment type="caution">
    <text evidence="2">The sequence shown here is derived from an EMBL/GenBank/DDBJ whole genome shotgun (WGS) entry which is preliminary data.</text>
</comment>
<dbReference type="RefSeq" id="WP_235249679.1">
    <property type="nucleotide sequence ID" value="NZ_JBBMFN010000071.1"/>
</dbReference>
<keyword evidence="1" id="KW-0812">Transmembrane</keyword>
<feature type="transmembrane region" description="Helical" evidence="1">
    <location>
        <begin position="140"/>
        <end position="159"/>
    </location>
</feature>
<reference evidence="2 3" key="1">
    <citation type="submission" date="2024-03" db="EMBL/GenBank/DDBJ databases">
        <title>Human intestinal bacterial collection.</title>
        <authorList>
            <person name="Pauvert C."/>
            <person name="Hitch T.C.A."/>
            <person name="Clavel T."/>
        </authorList>
    </citation>
    <scope>NUCLEOTIDE SEQUENCE [LARGE SCALE GENOMIC DNA]</scope>
    <source>
        <strain evidence="2 3">CLA-SR-H024</strain>
    </source>
</reference>
<evidence type="ECO:0000256" key="1">
    <source>
        <dbReference type="SAM" id="Phobius"/>
    </source>
</evidence>
<feature type="transmembrane region" description="Helical" evidence="1">
    <location>
        <begin position="112"/>
        <end position="134"/>
    </location>
</feature>
<protein>
    <recommendedName>
        <fullName evidence="4">NADH dehydrogenase subunit 4</fullName>
    </recommendedName>
</protein>
<keyword evidence="1" id="KW-1133">Transmembrane helix</keyword>
<sequence length="199" mass="22727">MIPIIISTLVLGWIGIVLFVILAVTFPKLAKNNEFGFIHILMAFMYAMWLPIPITLYEILHTDSLKMGMIFGTVYLSMMIMTMSLQTGHIVHSEKVSQPQAISNHLMATLSGPFELMANILKSIWVIFLAVAFWKQQYVMMANLMGIIGILIIYFVLLLIKESLLKPNKILNRIAGNPYFFNIEVFFLFVSLLIFLTFI</sequence>
<keyword evidence="1" id="KW-0472">Membrane</keyword>
<proteinExistence type="predicted"/>
<feature type="transmembrane region" description="Helical" evidence="1">
    <location>
        <begin position="179"/>
        <end position="198"/>
    </location>
</feature>
<gene>
    <name evidence="2" type="ORF">WMO63_20115</name>
</gene>
<name>A0ABV1F3K7_9BACI</name>
<dbReference type="EMBL" id="JBBMFN010000071">
    <property type="protein sequence ID" value="MEQ2467968.1"/>
    <property type="molecule type" value="Genomic_DNA"/>
</dbReference>
<dbReference type="Proteomes" id="UP001465426">
    <property type="component" value="Unassembled WGS sequence"/>
</dbReference>
<organism evidence="2 3">
    <name type="scientific">Niallia hominis</name>
    <dbReference type="NCBI Taxonomy" id="3133173"/>
    <lineage>
        <taxon>Bacteria</taxon>
        <taxon>Bacillati</taxon>
        <taxon>Bacillota</taxon>
        <taxon>Bacilli</taxon>
        <taxon>Bacillales</taxon>
        <taxon>Bacillaceae</taxon>
        <taxon>Niallia</taxon>
    </lineage>
</organism>
<evidence type="ECO:0000313" key="3">
    <source>
        <dbReference type="Proteomes" id="UP001465426"/>
    </source>
</evidence>
<keyword evidence="3" id="KW-1185">Reference proteome</keyword>
<evidence type="ECO:0008006" key="4">
    <source>
        <dbReference type="Google" id="ProtNLM"/>
    </source>
</evidence>
<accession>A0ABV1F3K7</accession>
<feature type="transmembrane region" description="Helical" evidence="1">
    <location>
        <begin position="69"/>
        <end position="91"/>
    </location>
</feature>
<feature type="transmembrane region" description="Helical" evidence="1">
    <location>
        <begin position="38"/>
        <end position="57"/>
    </location>
</feature>
<evidence type="ECO:0000313" key="2">
    <source>
        <dbReference type="EMBL" id="MEQ2467968.1"/>
    </source>
</evidence>